<gene>
    <name evidence="9" type="ORF">RD2015_2245</name>
</gene>
<keyword evidence="6" id="KW-0238">DNA-binding</keyword>
<name>A0A0U3MDL6_9BURK</name>
<dbReference type="GO" id="GO:0016829">
    <property type="term" value="F:lyase activity"/>
    <property type="evidence" value="ECO:0007669"/>
    <property type="project" value="UniProtKB-KW"/>
</dbReference>
<dbReference type="PANTHER" id="PTHR13604">
    <property type="entry name" value="DC12-RELATED"/>
    <property type="match status" value="1"/>
</dbReference>
<dbReference type="GO" id="GO:0006508">
    <property type="term" value="P:proteolysis"/>
    <property type="evidence" value="ECO:0007669"/>
    <property type="project" value="UniProtKB-KW"/>
</dbReference>
<dbReference type="EC" id="3.4.-.-" evidence="8"/>
<dbReference type="InterPro" id="IPR036590">
    <property type="entry name" value="SRAP-like"/>
</dbReference>
<keyword evidence="7" id="KW-0456">Lyase</keyword>
<evidence type="ECO:0000256" key="5">
    <source>
        <dbReference type="ARBA" id="ARBA00023124"/>
    </source>
</evidence>
<keyword evidence="3" id="KW-0227">DNA damage</keyword>
<dbReference type="AlphaFoldDB" id="A0A0U3MDL6"/>
<evidence type="ECO:0000256" key="8">
    <source>
        <dbReference type="RuleBase" id="RU364100"/>
    </source>
</evidence>
<evidence type="ECO:0000256" key="6">
    <source>
        <dbReference type="ARBA" id="ARBA00023125"/>
    </source>
</evidence>
<protein>
    <recommendedName>
        <fullName evidence="8">Abasic site processing protein</fullName>
        <ecNumber evidence="8">3.4.-.-</ecNumber>
    </recommendedName>
</protein>
<sequence length="254" mass="28538">MCNLYHMTPKNDLEVYVRRHLARLWLPEYEPPKPFVGPFDTGLFLRPAGQEEGVLTLQGVLGQWGLIRPGAPARKDMMQPKVVPGRKPAAPRARTTNNARIETVATSPTFRAAWNEGRRCLIPASWYQEPNWETGKNIWWQLKRADGQPWMLGGLWNEWVDPATGEVVPNFTLLTCNCDGHPLLGRLHKPDPTLPPQAQDKRAVIHIEPQDWAAWLTGTVARAQALLRPQPSEFFDQADARSTDQALALQASSG</sequence>
<evidence type="ECO:0000256" key="4">
    <source>
        <dbReference type="ARBA" id="ARBA00022801"/>
    </source>
</evidence>
<organism evidence="9 10">
    <name type="scientific">Roseateles depolymerans</name>
    <dbReference type="NCBI Taxonomy" id="76731"/>
    <lineage>
        <taxon>Bacteria</taxon>
        <taxon>Pseudomonadati</taxon>
        <taxon>Pseudomonadota</taxon>
        <taxon>Betaproteobacteria</taxon>
        <taxon>Burkholderiales</taxon>
        <taxon>Sphaerotilaceae</taxon>
        <taxon>Roseateles</taxon>
    </lineage>
</organism>
<dbReference type="SUPFAM" id="SSF143081">
    <property type="entry name" value="BB1717-like"/>
    <property type="match status" value="1"/>
</dbReference>
<reference evidence="9 10" key="1">
    <citation type="submission" date="2015-12" db="EMBL/GenBank/DDBJ databases">
        <title>Complete genome of Roseateles depolymerans KCTC 42856.</title>
        <authorList>
            <person name="Kim K.M."/>
        </authorList>
    </citation>
    <scope>NUCLEOTIDE SEQUENCE [LARGE SCALE GENOMIC DNA]</scope>
    <source>
        <strain evidence="9 10">KCTC 42856</strain>
    </source>
</reference>
<evidence type="ECO:0000256" key="7">
    <source>
        <dbReference type="ARBA" id="ARBA00023239"/>
    </source>
</evidence>
<dbReference type="Proteomes" id="UP000060699">
    <property type="component" value="Chromosome"/>
</dbReference>
<dbReference type="STRING" id="76731.RD2015_2245"/>
<dbReference type="KEGG" id="rdp:RD2015_2245"/>
<dbReference type="GO" id="GO:0008233">
    <property type="term" value="F:peptidase activity"/>
    <property type="evidence" value="ECO:0007669"/>
    <property type="project" value="UniProtKB-KW"/>
</dbReference>
<keyword evidence="2 8" id="KW-0645">Protease</keyword>
<dbReference type="OrthoDB" id="6192129at2"/>
<comment type="similarity">
    <text evidence="1 8">Belongs to the SOS response-associated peptidase family.</text>
</comment>
<dbReference type="PANTHER" id="PTHR13604:SF0">
    <property type="entry name" value="ABASIC SITE PROCESSING PROTEIN HMCES"/>
    <property type="match status" value="1"/>
</dbReference>
<keyword evidence="10" id="KW-1185">Reference proteome</keyword>
<proteinExistence type="inferred from homology"/>
<dbReference type="GO" id="GO:0003697">
    <property type="term" value="F:single-stranded DNA binding"/>
    <property type="evidence" value="ECO:0007669"/>
    <property type="project" value="InterPro"/>
</dbReference>
<evidence type="ECO:0000256" key="3">
    <source>
        <dbReference type="ARBA" id="ARBA00022763"/>
    </source>
</evidence>
<keyword evidence="5" id="KW-0190">Covalent protein-DNA linkage</keyword>
<evidence type="ECO:0000313" key="9">
    <source>
        <dbReference type="EMBL" id="ALV06717.1"/>
    </source>
</evidence>
<dbReference type="Pfam" id="PF02586">
    <property type="entry name" value="SRAP"/>
    <property type="match status" value="1"/>
</dbReference>
<dbReference type="RefSeq" id="WP_083525544.1">
    <property type="nucleotide sequence ID" value="NZ_QUMT01000002.1"/>
</dbReference>
<dbReference type="Gene3D" id="3.90.1680.10">
    <property type="entry name" value="SOS response associated peptidase-like"/>
    <property type="match status" value="1"/>
</dbReference>
<dbReference type="InterPro" id="IPR003738">
    <property type="entry name" value="SRAP"/>
</dbReference>
<evidence type="ECO:0000256" key="1">
    <source>
        <dbReference type="ARBA" id="ARBA00008136"/>
    </source>
</evidence>
<evidence type="ECO:0000313" key="10">
    <source>
        <dbReference type="Proteomes" id="UP000060699"/>
    </source>
</evidence>
<dbReference type="EMBL" id="CP013729">
    <property type="protein sequence ID" value="ALV06717.1"/>
    <property type="molecule type" value="Genomic_DNA"/>
</dbReference>
<evidence type="ECO:0000256" key="2">
    <source>
        <dbReference type="ARBA" id="ARBA00022670"/>
    </source>
</evidence>
<accession>A0A0U3MDL6</accession>
<dbReference type="GO" id="GO:0106300">
    <property type="term" value="P:protein-DNA covalent cross-linking repair"/>
    <property type="evidence" value="ECO:0007669"/>
    <property type="project" value="InterPro"/>
</dbReference>
<keyword evidence="4 8" id="KW-0378">Hydrolase</keyword>